<proteinExistence type="predicted"/>
<sequence>MRCANKAISRTNYPTPTIDDLKFKLKGSAIFSKLDLRSAFHQLELDPECRYITAFQTDTRIKRFKRLLFGVNSAPEELQHVLRALIADIDGVLNIWDDLLIHAKTETEHNEILLKVLTRFRDNGLTLNLGKCEFLKDSIEFFGHVFSKDGMKPNPVKVEAILNAKRPENQKALRSFLGLTNYLKSFINDYSTITFPLRQLLKKDTDWHWTPECDRAFEKLKTEMSSDKCIAYFDNNKETFMYTDASPFGVSAIVLQKSPGEESRKIVCFSSRALSKTEMRYAQIERECLALVYGCERNRLYLLGRHFTANTDHKSLVNILTNP</sequence>
<accession>A0A7M5V0H5</accession>
<dbReference type="CDD" id="cd01647">
    <property type="entry name" value="RT_LTR"/>
    <property type="match status" value="1"/>
</dbReference>
<evidence type="ECO:0000259" key="1">
    <source>
        <dbReference type="PROSITE" id="PS50878"/>
    </source>
</evidence>
<dbReference type="CDD" id="cd09274">
    <property type="entry name" value="RNase_HI_RT_Ty3"/>
    <property type="match status" value="1"/>
</dbReference>
<dbReference type="InterPro" id="IPR043128">
    <property type="entry name" value="Rev_trsase/Diguanyl_cyclase"/>
</dbReference>
<dbReference type="PANTHER" id="PTHR37984">
    <property type="entry name" value="PROTEIN CBG26694"/>
    <property type="match status" value="1"/>
</dbReference>
<dbReference type="Proteomes" id="UP000594262">
    <property type="component" value="Unplaced"/>
</dbReference>
<reference evidence="2" key="1">
    <citation type="submission" date="2021-01" db="UniProtKB">
        <authorList>
            <consortium name="EnsemblMetazoa"/>
        </authorList>
    </citation>
    <scope>IDENTIFICATION</scope>
</reference>
<dbReference type="SUPFAM" id="SSF56672">
    <property type="entry name" value="DNA/RNA polymerases"/>
    <property type="match status" value="1"/>
</dbReference>
<organism evidence="2 3">
    <name type="scientific">Clytia hemisphaerica</name>
    <dbReference type="NCBI Taxonomy" id="252671"/>
    <lineage>
        <taxon>Eukaryota</taxon>
        <taxon>Metazoa</taxon>
        <taxon>Cnidaria</taxon>
        <taxon>Hydrozoa</taxon>
        <taxon>Hydroidolina</taxon>
        <taxon>Leptothecata</taxon>
        <taxon>Obeliida</taxon>
        <taxon>Clytiidae</taxon>
        <taxon>Clytia</taxon>
    </lineage>
</organism>
<dbReference type="Pfam" id="PF00078">
    <property type="entry name" value="RVT_1"/>
    <property type="match status" value="1"/>
</dbReference>
<dbReference type="InterPro" id="IPR043502">
    <property type="entry name" value="DNA/RNA_pol_sf"/>
</dbReference>
<name>A0A7M5V0H5_9CNID</name>
<dbReference type="Gene3D" id="3.30.70.270">
    <property type="match status" value="2"/>
</dbReference>
<dbReference type="FunFam" id="3.30.70.270:FF:000026">
    <property type="entry name" value="Transposon Ty3-G Gag-Pol polyprotein"/>
    <property type="match status" value="1"/>
</dbReference>
<dbReference type="PROSITE" id="PS50878">
    <property type="entry name" value="RT_POL"/>
    <property type="match status" value="1"/>
</dbReference>
<dbReference type="AlphaFoldDB" id="A0A7M5V0H5"/>
<dbReference type="PANTHER" id="PTHR37984:SF11">
    <property type="entry name" value="INTEGRASE CATALYTIC DOMAIN-CONTAINING PROTEIN"/>
    <property type="match status" value="1"/>
</dbReference>
<dbReference type="Pfam" id="PF17919">
    <property type="entry name" value="RT_RNaseH_2"/>
    <property type="match status" value="1"/>
</dbReference>
<evidence type="ECO:0000313" key="3">
    <source>
        <dbReference type="Proteomes" id="UP000594262"/>
    </source>
</evidence>
<feature type="domain" description="Reverse transcriptase" evidence="1">
    <location>
        <begin position="1"/>
        <end position="146"/>
    </location>
</feature>
<dbReference type="OrthoDB" id="10060843at2759"/>
<protein>
    <recommendedName>
        <fullName evidence="1">Reverse transcriptase domain-containing protein</fullName>
    </recommendedName>
</protein>
<keyword evidence="3" id="KW-1185">Reference proteome</keyword>
<dbReference type="InterPro" id="IPR041577">
    <property type="entry name" value="RT_RNaseH_2"/>
</dbReference>
<dbReference type="InterPro" id="IPR000477">
    <property type="entry name" value="RT_dom"/>
</dbReference>
<evidence type="ECO:0000313" key="2">
    <source>
        <dbReference type="EnsemblMetazoa" id="CLYHEMP000359.1"/>
    </source>
</evidence>
<dbReference type="InterPro" id="IPR050951">
    <property type="entry name" value="Retrovirus_Pol_polyprotein"/>
</dbReference>
<dbReference type="EnsemblMetazoa" id="CLYHEMT000359.1">
    <property type="protein sequence ID" value="CLYHEMP000359.1"/>
    <property type="gene ID" value="CLYHEMG000359"/>
</dbReference>